<keyword evidence="1" id="KW-0677">Repeat</keyword>
<keyword evidence="4" id="KW-1185">Reference proteome</keyword>
<dbReference type="Pfam" id="PF13041">
    <property type="entry name" value="PPR_2"/>
    <property type="match status" value="1"/>
</dbReference>
<dbReference type="InterPro" id="IPR002885">
    <property type="entry name" value="PPR_rpt"/>
</dbReference>
<evidence type="ECO:0008006" key="5">
    <source>
        <dbReference type="Google" id="ProtNLM"/>
    </source>
</evidence>
<dbReference type="PROSITE" id="PS51375">
    <property type="entry name" value="PPR"/>
    <property type="match status" value="4"/>
</dbReference>
<gene>
    <name evidence="3" type="ORF">FNV43_RR18644</name>
</gene>
<organism evidence="3 4">
    <name type="scientific">Rhamnella rubrinervis</name>
    <dbReference type="NCBI Taxonomy" id="2594499"/>
    <lineage>
        <taxon>Eukaryota</taxon>
        <taxon>Viridiplantae</taxon>
        <taxon>Streptophyta</taxon>
        <taxon>Embryophyta</taxon>
        <taxon>Tracheophyta</taxon>
        <taxon>Spermatophyta</taxon>
        <taxon>Magnoliopsida</taxon>
        <taxon>eudicotyledons</taxon>
        <taxon>Gunneridae</taxon>
        <taxon>Pentapetalae</taxon>
        <taxon>rosids</taxon>
        <taxon>fabids</taxon>
        <taxon>Rosales</taxon>
        <taxon>Rhamnaceae</taxon>
        <taxon>rhamnoid group</taxon>
        <taxon>Rhamneae</taxon>
        <taxon>Rhamnella</taxon>
    </lineage>
</organism>
<dbReference type="Pfam" id="PF20431">
    <property type="entry name" value="E_motif"/>
    <property type="match status" value="1"/>
</dbReference>
<comment type="caution">
    <text evidence="3">The sequence shown here is derived from an EMBL/GenBank/DDBJ whole genome shotgun (WGS) entry which is preliminary data.</text>
</comment>
<protein>
    <recommendedName>
        <fullName evidence="5">Pentatricopeptide repeat-containing protein</fullName>
    </recommendedName>
</protein>
<dbReference type="EMBL" id="VOIH02000008">
    <property type="protein sequence ID" value="KAF3440360.1"/>
    <property type="molecule type" value="Genomic_DNA"/>
</dbReference>
<feature type="repeat" description="PPR" evidence="2">
    <location>
        <begin position="203"/>
        <end position="233"/>
    </location>
</feature>
<feature type="repeat" description="PPR" evidence="2">
    <location>
        <begin position="341"/>
        <end position="375"/>
    </location>
</feature>
<dbReference type="InterPro" id="IPR046960">
    <property type="entry name" value="PPR_At4g14850-like_plant"/>
</dbReference>
<dbReference type="Pfam" id="PF01535">
    <property type="entry name" value="PPR"/>
    <property type="match status" value="4"/>
</dbReference>
<dbReference type="GO" id="GO:0009451">
    <property type="term" value="P:RNA modification"/>
    <property type="evidence" value="ECO:0007669"/>
    <property type="project" value="InterPro"/>
</dbReference>
<dbReference type="FunFam" id="1.25.40.10:FF:000470">
    <property type="entry name" value="Pentatricopeptide repeat-containing protein At5g66520"/>
    <property type="match status" value="1"/>
</dbReference>
<accession>A0A8K0DZR6</accession>
<feature type="repeat" description="PPR" evidence="2">
    <location>
        <begin position="102"/>
        <end position="136"/>
    </location>
</feature>
<dbReference type="Proteomes" id="UP000796880">
    <property type="component" value="Unassembled WGS sequence"/>
</dbReference>
<proteinExistence type="predicted"/>
<evidence type="ECO:0000313" key="4">
    <source>
        <dbReference type="Proteomes" id="UP000796880"/>
    </source>
</evidence>
<dbReference type="Gene3D" id="1.25.40.10">
    <property type="entry name" value="Tetratricopeptide repeat domain"/>
    <property type="match status" value="4"/>
</dbReference>
<dbReference type="PANTHER" id="PTHR47926">
    <property type="entry name" value="PENTATRICOPEPTIDE REPEAT-CONTAINING PROTEIN"/>
    <property type="match status" value="1"/>
</dbReference>
<dbReference type="PANTHER" id="PTHR47926:SF347">
    <property type="entry name" value="PENTATRICOPEPTIDE REPEAT-CONTAINING PROTEIN"/>
    <property type="match status" value="1"/>
</dbReference>
<feature type="repeat" description="PPR" evidence="2">
    <location>
        <begin position="306"/>
        <end position="340"/>
    </location>
</feature>
<name>A0A8K0DZR6_9ROSA</name>
<dbReference type="InterPro" id="IPR011990">
    <property type="entry name" value="TPR-like_helical_dom_sf"/>
</dbReference>
<dbReference type="FunFam" id="1.25.40.10:FF:002166">
    <property type="entry name" value="Pentatricopeptide (PPR) repeat-containing protein-like"/>
    <property type="match status" value="1"/>
</dbReference>
<dbReference type="SUPFAM" id="SSF48452">
    <property type="entry name" value="TPR-like"/>
    <property type="match status" value="2"/>
</dbReference>
<dbReference type="OrthoDB" id="1862136at2759"/>
<evidence type="ECO:0000256" key="2">
    <source>
        <dbReference type="PROSITE-ProRule" id="PRU00708"/>
    </source>
</evidence>
<dbReference type="AlphaFoldDB" id="A0A8K0DZR6"/>
<dbReference type="GO" id="GO:0003723">
    <property type="term" value="F:RNA binding"/>
    <property type="evidence" value="ECO:0007669"/>
    <property type="project" value="InterPro"/>
</dbReference>
<evidence type="ECO:0000256" key="1">
    <source>
        <dbReference type="ARBA" id="ARBA00022737"/>
    </source>
</evidence>
<evidence type="ECO:0000313" key="3">
    <source>
        <dbReference type="EMBL" id="KAF3440360.1"/>
    </source>
</evidence>
<dbReference type="InterPro" id="IPR046848">
    <property type="entry name" value="E_motif"/>
</dbReference>
<sequence>MHGLGRCGELMISTRETFRSFRFYFAGRTYTRPHLRDSYDYTYLLERCKSKQTTKMLHAQIIIGGYEQNPFVAAKLVGKYVEYSYSSMEVARKVFDSLLDRDVFVWNMLIQGYANLGPFVEALDLYYKMRLSGLSANRYTYPFLLKACGAMKDGKKGQVVHGHVVKFGLDSDLFVSNALIAFYAKCKDIEISRKVFDKLHAKDTISWNSLISGYTANGFVDEALMLFHSMLRDHSTGLPDHATLVCTLPACVEASAIQVGFWIHSYIVKSGMKVDSALGSGLISMYANCGRVSIARDVFVQIKDKNVVAWSAMIRCYGMHGYADEALQMFSQFLDFGLHPDGVIFLCLLSACSHAGMVAKGWEIFEEMEDYGVEKNESHYACMVDLLGRAGFIGQAVEFIESMPAQPGKDVYGALLGACRIHNNIELAEEAANKLLILDPDNAGRYVILAKMYEDAGRWEDAARVRTVVREKKIKKLTGCSSIEVNSIHHTFGVDDESHPLTEQIFSTLERLDRNIQEVLVV</sequence>
<dbReference type="FunFam" id="1.25.40.10:FF:000280">
    <property type="entry name" value="Pentatricopeptide repeat-containing protein"/>
    <property type="match status" value="1"/>
</dbReference>
<dbReference type="NCBIfam" id="TIGR00756">
    <property type="entry name" value="PPR"/>
    <property type="match status" value="4"/>
</dbReference>
<reference evidence="3" key="1">
    <citation type="submission" date="2020-03" db="EMBL/GenBank/DDBJ databases">
        <title>A high-quality chromosome-level genome assembly of a woody plant with both climbing and erect habits, Rhamnella rubrinervis.</title>
        <authorList>
            <person name="Lu Z."/>
            <person name="Yang Y."/>
            <person name="Zhu X."/>
            <person name="Sun Y."/>
        </authorList>
    </citation>
    <scope>NUCLEOTIDE SEQUENCE</scope>
    <source>
        <strain evidence="3">BYM</strain>
        <tissue evidence="3">Leaf</tissue>
    </source>
</reference>